<evidence type="ECO:0000313" key="2">
    <source>
        <dbReference type="EMBL" id="RNL53766.1"/>
    </source>
</evidence>
<sequence>MANQIQCPSCKSFKVKVDDRTRKWRLGISMTLLGAALYYLGYLWQSAIGGFSLLFGVCFFALGIVFILLALTHKVDKATCKSCGFKFTPGLADNG</sequence>
<gene>
    <name evidence="2" type="ORF">D7004_09520</name>
</gene>
<name>A0A3N0BWB1_9SPHI</name>
<organism evidence="2 3">
    <name type="scientific">Pedobacter jejuensis</name>
    <dbReference type="NCBI Taxonomy" id="1268550"/>
    <lineage>
        <taxon>Bacteria</taxon>
        <taxon>Pseudomonadati</taxon>
        <taxon>Bacteroidota</taxon>
        <taxon>Sphingobacteriia</taxon>
        <taxon>Sphingobacteriales</taxon>
        <taxon>Sphingobacteriaceae</taxon>
        <taxon>Pedobacter</taxon>
    </lineage>
</organism>
<evidence type="ECO:0000313" key="3">
    <source>
        <dbReference type="Proteomes" id="UP000274046"/>
    </source>
</evidence>
<accession>A0A3N0BWB1</accession>
<keyword evidence="1" id="KW-0812">Transmembrane</keyword>
<reference evidence="2 3" key="1">
    <citation type="submission" date="2018-10" db="EMBL/GenBank/DDBJ databases">
        <title>Genome sequencing of Pedobacter jejuensis TNB23.</title>
        <authorList>
            <person name="Cho Y.-J."/>
            <person name="Cho A."/>
            <person name="Kim O.-S."/>
        </authorList>
    </citation>
    <scope>NUCLEOTIDE SEQUENCE [LARGE SCALE GENOMIC DNA]</scope>
    <source>
        <strain evidence="2 3">TNB23</strain>
    </source>
</reference>
<feature type="transmembrane region" description="Helical" evidence="1">
    <location>
        <begin position="50"/>
        <end position="71"/>
    </location>
</feature>
<dbReference type="EMBL" id="RBEE01000013">
    <property type="protein sequence ID" value="RNL53766.1"/>
    <property type="molecule type" value="Genomic_DNA"/>
</dbReference>
<keyword evidence="3" id="KW-1185">Reference proteome</keyword>
<protein>
    <submittedName>
        <fullName evidence="2">Uncharacterized protein</fullName>
    </submittedName>
</protein>
<dbReference type="RefSeq" id="WP_123205639.1">
    <property type="nucleotide sequence ID" value="NZ_RBEE01000013.1"/>
</dbReference>
<dbReference type="AlphaFoldDB" id="A0A3N0BWB1"/>
<evidence type="ECO:0000256" key="1">
    <source>
        <dbReference type="SAM" id="Phobius"/>
    </source>
</evidence>
<keyword evidence="1" id="KW-1133">Transmembrane helix</keyword>
<dbReference type="Proteomes" id="UP000274046">
    <property type="component" value="Unassembled WGS sequence"/>
</dbReference>
<proteinExistence type="predicted"/>
<keyword evidence="1" id="KW-0472">Membrane</keyword>
<comment type="caution">
    <text evidence="2">The sequence shown here is derived from an EMBL/GenBank/DDBJ whole genome shotgun (WGS) entry which is preliminary data.</text>
</comment>
<feature type="transmembrane region" description="Helical" evidence="1">
    <location>
        <begin position="24"/>
        <end position="44"/>
    </location>
</feature>
<dbReference type="OrthoDB" id="9960479at2"/>